<sequence length="262" mass="29162">KVVQDIATIDEAETLAREIGAEVHKFKLGRGIIGALAAIGNTLERDWTFELIAYRTPENRGTPRKVDAASVVRMNDQTFPKTFNNLDPFTGEIRITPHTPCPIFYGIRGENAKTTLKSHKLVKASEPIERLIIYKTNQGTDEHLRRAKVAEVKPYWSVIVKGEVSSTPKIIPGGHVIFSMRDKTGEIDCAAYEPTRQFRDVAKKLMVGDKIVAHGGVKEKPELPLTINLEKLSILKLVPVLQKVNPTCPRCGKRMKSEGKGK</sequence>
<dbReference type="Gene3D" id="2.40.50.1010">
    <property type="match status" value="1"/>
</dbReference>
<gene>
    <name evidence="3" type="ORF">S01H4_53348</name>
</gene>
<organism evidence="3">
    <name type="scientific">marine sediment metagenome</name>
    <dbReference type="NCBI Taxonomy" id="412755"/>
    <lineage>
        <taxon>unclassified sequences</taxon>
        <taxon>metagenomes</taxon>
        <taxon>ecological metagenomes</taxon>
    </lineage>
</organism>
<feature type="domain" description="TiaS FLD" evidence="2">
    <location>
        <begin position="29"/>
        <end position="143"/>
    </location>
</feature>
<dbReference type="PANTHER" id="PTHR40705">
    <property type="entry name" value="TRNA(ILE2) 2-AGMATINYLCYTIDINE SYNTHETASE TIAS"/>
    <property type="match status" value="1"/>
</dbReference>
<accession>X1DB33</accession>
<dbReference type="Pfam" id="PF01336">
    <property type="entry name" value="tRNA_anti-codon"/>
    <property type="match status" value="1"/>
</dbReference>
<dbReference type="GO" id="GO:0003676">
    <property type="term" value="F:nucleic acid binding"/>
    <property type="evidence" value="ECO:0007669"/>
    <property type="project" value="InterPro"/>
</dbReference>
<evidence type="ECO:0000259" key="1">
    <source>
        <dbReference type="Pfam" id="PF01336"/>
    </source>
</evidence>
<dbReference type="InterPro" id="IPR004365">
    <property type="entry name" value="NA-bd_OB_tRNA"/>
</dbReference>
<feature type="domain" description="OB" evidence="1">
    <location>
        <begin position="158"/>
        <end position="235"/>
    </location>
</feature>
<feature type="non-terminal residue" evidence="3">
    <location>
        <position position="1"/>
    </location>
</feature>
<feature type="non-terminal residue" evidence="3">
    <location>
        <position position="262"/>
    </location>
</feature>
<comment type="caution">
    <text evidence="3">The sequence shown here is derived from an EMBL/GenBank/DDBJ whole genome shotgun (WGS) entry which is preliminary data.</text>
</comment>
<dbReference type="Gene3D" id="3.90.600.20">
    <property type="match status" value="1"/>
</dbReference>
<name>X1DB33_9ZZZZ</name>
<dbReference type="CDD" id="cd04482">
    <property type="entry name" value="RPA2_OBF_like"/>
    <property type="match status" value="1"/>
</dbReference>
<proteinExistence type="predicted"/>
<dbReference type="Gene3D" id="3.30.70.2200">
    <property type="match status" value="1"/>
</dbReference>
<evidence type="ECO:0000259" key="2">
    <source>
        <dbReference type="Pfam" id="PF08489"/>
    </source>
</evidence>
<reference evidence="3" key="1">
    <citation type="journal article" date="2014" name="Front. Microbiol.">
        <title>High frequency of phylogenetically diverse reductive dehalogenase-homologous genes in deep subseafloor sedimentary metagenomes.</title>
        <authorList>
            <person name="Kawai M."/>
            <person name="Futagami T."/>
            <person name="Toyoda A."/>
            <person name="Takaki Y."/>
            <person name="Nishi S."/>
            <person name="Hori S."/>
            <person name="Arai W."/>
            <person name="Tsubouchi T."/>
            <person name="Morono Y."/>
            <person name="Uchiyama I."/>
            <person name="Ito T."/>
            <person name="Fujiyama A."/>
            <person name="Inagaki F."/>
            <person name="Takami H."/>
        </authorList>
    </citation>
    <scope>NUCLEOTIDE SEQUENCE</scope>
    <source>
        <strain evidence="3">Expedition CK06-06</strain>
    </source>
</reference>
<dbReference type="InterPro" id="IPR013696">
    <property type="entry name" value="TiaS_FLD"/>
</dbReference>
<dbReference type="EMBL" id="BART01030586">
    <property type="protein sequence ID" value="GAH17956.1"/>
    <property type="molecule type" value="Genomic_DNA"/>
</dbReference>
<protein>
    <recommendedName>
        <fullName evidence="4">OB domain-containing protein</fullName>
    </recommendedName>
</protein>
<dbReference type="Pfam" id="PF08489">
    <property type="entry name" value="TiaS_FLD"/>
    <property type="match status" value="1"/>
</dbReference>
<evidence type="ECO:0008006" key="4">
    <source>
        <dbReference type="Google" id="ProtNLM"/>
    </source>
</evidence>
<dbReference type="PANTHER" id="PTHR40705:SF1">
    <property type="entry name" value="TRNA(ILE2) 2-AGMATINYLCYTIDINE SYNTHETASE TIAS"/>
    <property type="match status" value="1"/>
</dbReference>
<evidence type="ECO:0000313" key="3">
    <source>
        <dbReference type="EMBL" id="GAH17956.1"/>
    </source>
</evidence>
<dbReference type="AlphaFoldDB" id="X1DB33"/>